<comment type="caution">
    <text evidence="3">The sequence shown here is derived from an EMBL/GenBank/DDBJ whole genome shotgun (WGS) entry which is preliminary data.</text>
</comment>
<accession>A0A0F9K5G5</accession>
<dbReference type="GO" id="GO:0004519">
    <property type="term" value="F:endonuclease activity"/>
    <property type="evidence" value="ECO:0007669"/>
    <property type="project" value="InterPro"/>
</dbReference>
<feature type="compositionally biased region" description="Basic and acidic residues" evidence="1">
    <location>
        <begin position="371"/>
        <end position="388"/>
    </location>
</feature>
<dbReference type="AlphaFoldDB" id="A0A0F9K5G5"/>
<feature type="compositionally biased region" description="Basic and acidic residues" evidence="1">
    <location>
        <begin position="353"/>
        <end position="363"/>
    </location>
</feature>
<feature type="domain" description="HNH" evidence="2">
    <location>
        <begin position="453"/>
        <end position="503"/>
    </location>
</feature>
<evidence type="ECO:0000313" key="3">
    <source>
        <dbReference type="EMBL" id="KKM77319.1"/>
    </source>
</evidence>
<evidence type="ECO:0000256" key="1">
    <source>
        <dbReference type="SAM" id="MobiDB-lite"/>
    </source>
</evidence>
<name>A0A0F9K5G5_9ZZZZ</name>
<organism evidence="3">
    <name type="scientific">marine sediment metagenome</name>
    <dbReference type="NCBI Taxonomy" id="412755"/>
    <lineage>
        <taxon>unclassified sequences</taxon>
        <taxon>metagenomes</taxon>
        <taxon>ecological metagenomes</taxon>
    </lineage>
</organism>
<dbReference type="InterPro" id="IPR041025">
    <property type="entry name" value="HNH_repeat"/>
</dbReference>
<evidence type="ECO:0000259" key="2">
    <source>
        <dbReference type="Pfam" id="PF01844"/>
    </source>
</evidence>
<protein>
    <recommendedName>
        <fullName evidence="2">HNH domain-containing protein</fullName>
    </recommendedName>
</protein>
<dbReference type="GO" id="GO:0003676">
    <property type="term" value="F:nucleic acid binding"/>
    <property type="evidence" value="ECO:0007669"/>
    <property type="project" value="InterPro"/>
</dbReference>
<reference evidence="3" key="1">
    <citation type="journal article" date="2015" name="Nature">
        <title>Complex archaea that bridge the gap between prokaryotes and eukaryotes.</title>
        <authorList>
            <person name="Spang A."/>
            <person name="Saw J.H."/>
            <person name="Jorgensen S.L."/>
            <person name="Zaremba-Niedzwiedzka K."/>
            <person name="Martijn J."/>
            <person name="Lind A.E."/>
            <person name="van Eijk R."/>
            <person name="Schleper C."/>
            <person name="Guy L."/>
            <person name="Ettema T.J."/>
        </authorList>
    </citation>
    <scope>NUCLEOTIDE SEQUENCE</scope>
</reference>
<dbReference type="CDD" id="cd00085">
    <property type="entry name" value="HNHc"/>
    <property type="match status" value="1"/>
</dbReference>
<dbReference type="Gene3D" id="1.10.30.50">
    <property type="match status" value="1"/>
</dbReference>
<gene>
    <name evidence="3" type="ORF">LCGC14_1371220</name>
</gene>
<dbReference type="InterPro" id="IPR003615">
    <property type="entry name" value="HNH_nuc"/>
</dbReference>
<dbReference type="Pfam" id="PF01844">
    <property type="entry name" value="HNH"/>
    <property type="match status" value="1"/>
</dbReference>
<dbReference type="InterPro" id="IPR002711">
    <property type="entry name" value="HNH"/>
</dbReference>
<dbReference type="GO" id="GO:0008270">
    <property type="term" value="F:zinc ion binding"/>
    <property type="evidence" value="ECO:0007669"/>
    <property type="project" value="InterPro"/>
</dbReference>
<sequence>MIEMKKISNDEVISEMKQVYEKNDSIVPTMKKWKDLSNMSADVVNRVFGTWKKAWTAIGIKYKEPLYKKRERIIIDLQRTYAQNKNIVKTKDLIRASGHTIPTIIKYFDSVCHAFGMAKIEINKRIPKERFMEDFVSVYNKLGRIPTDQEIRSMCKYHISSFRKHFGSIDNLAKIAGIEREKQNTKTSDKELLKELKRLHIELQCVPTLLDIHNCCKYSADTYQRSFGNFTNALNKIGLNLTKSKKINMKCPNCGIISKTIIAHMKYNHPEELKKHEEFVINLYKGGLSSRSIAIRDDILYNGASPVNRLVRKYLTSEQINELRKSKIKNTLKKEYASGKYGWVNDLNRIRTSSEEGKKKNSDGLKQAYESGKRESWNKGLTKETDERVAQSAQQISKSIKLLYGTGEIEKKLGPENSKWNNDRNQVTRRYRLGLDFSVSDRYNIKKRAQYKCQKCEITQEELEEVGKTLECDHIIPILDGGLKDWEVNGQALCTDCHKIKSKSQ</sequence>
<dbReference type="Pfam" id="PF18780">
    <property type="entry name" value="HNH_repeat"/>
    <property type="match status" value="3"/>
</dbReference>
<proteinExistence type="predicted"/>
<dbReference type="EMBL" id="LAZR01008661">
    <property type="protein sequence ID" value="KKM77319.1"/>
    <property type="molecule type" value="Genomic_DNA"/>
</dbReference>
<feature type="region of interest" description="Disordered" evidence="1">
    <location>
        <begin position="353"/>
        <end position="388"/>
    </location>
</feature>